<dbReference type="Proteomes" id="UP000255505">
    <property type="component" value="Unassembled WGS sequence"/>
</dbReference>
<keyword evidence="1" id="KW-0472">Membrane</keyword>
<accession>A0A375I862</accession>
<evidence type="ECO:0000313" key="3">
    <source>
        <dbReference type="Proteomes" id="UP000255505"/>
    </source>
</evidence>
<dbReference type="AlphaFoldDB" id="A0A375I862"/>
<gene>
    <name evidence="2" type="ORF">CT19425_U460029</name>
</gene>
<keyword evidence="1" id="KW-0812">Transmembrane</keyword>
<feature type="transmembrane region" description="Helical" evidence="1">
    <location>
        <begin position="15"/>
        <end position="35"/>
    </location>
</feature>
<reference evidence="2 3" key="1">
    <citation type="submission" date="2018-01" db="EMBL/GenBank/DDBJ databases">
        <authorList>
            <person name="Gaut B.S."/>
            <person name="Morton B.R."/>
            <person name="Clegg M.T."/>
            <person name="Duvall M.R."/>
        </authorList>
    </citation>
    <scope>NUCLEOTIDE SEQUENCE [LARGE SCALE GENOMIC DNA]</scope>
    <source>
        <strain evidence="2">Cupriavidus taiwanensis LMG 19425</strain>
    </source>
</reference>
<organism evidence="2 3">
    <name type="scientific">Cupriavidus taiwanensis</name>
    <dbReference type="NCBI Taxonomy" id="164546"/>
    <lineage>
        <taxon>Bacteria</taxon>
        <taxon>Pseudomonadati</taxon>
        <taxon>Pseudomonadota</taxon>
        <taxon>Betaproteobacteria</taxon>
        <taxon>Burkholderiales</taxon>
        <taxon>Burkholderiaceae</taxon>
        <taxon>Cupriavidus</taxon>
    </lineage>
</organism>
<proteinExistence type="predicted"/>
<keyword evidence="1" id="KW-1133">Transmembrane helix</keyword>
<dbReference type="EMBL" id="OOEF01000041">
    <property type="protein sequence ID" value="SPK70270.1"/>
    <property type="molecule type" value="Genomic_DNA"/>
</dbReference>
<sequence>MASLFPFLPDALKDVNVGVVALVLNMATLIIVTLLRGEASARV</sequence>
<evidence type="ECO:0000256" key="1">
    <source>
        <dbReference type="SAM" id="Phobius"/>
    </source>
</evidence>
<name>A0A375I862_9BURK</name>
<evidence type="ECO:0000313" key="2">
    <source>
        <dbReference type="EMBL" id="SPK70270.1"/>
    </source>
</evidence>
<protein>
    <submittedName>
        <fullName evidence="2">Uncharacterized protein</fullName>
    </submittedName>
</protein>